<dbReference type="Proteomes" id="UP000678499">
    <property type="component" value="Unassembled WGS sequence"/>
</dbReference>
<evidence type="ECO:0000259" key="5">
    <source>
        <dbReference type="Pfam" id="PF00501"/>
    </source>
</evidence>
<comment type="similarity">
    <text evidence="2">Belongs to the ATP-dependent AMP-binding enzyme family.</text>
</comment>
<dbReference type="InterPro" id="IPR042099">
    <property type="entry name" value="ANL_N_sf"/>
</dbReference>
<sequence>MVSDGIIKSPWPVRNVEDAKRKTVWEFIESRLPQIAAADQNKKLFIDGSTDDTLTYAQFFERAKRLSSFFHLNAGVQKGSKVIVCCKNNLNFYVPVYGASALGAIVFIVPVFSHDCIPACLAEEAPVSVIVTDKAMLPIILKYVAESVDDDTKIASKPTIIFMDYESETYESIPSIIQSSEDDGKEAMELPKCEPMDDCFVFYSSGSTGPSKPITHSHANMLSFLVNSPESWFGDDKYEEIRLTNLYQGHIAAAVIFLQIIAVGSTSVIFTDFKPDQLIPAIEKHKAMALGLYPREAIYLSKAENWQDFDLSSVREICAAAATFPMSILDKIRTIFPNVQKPLFQVYASTELIYICTSSGVEANEAEAGVGHVMPSVQITIVDVVTGATRGPNEPGEIWIKSPFRLKEYRNRPELTKAALTDDGWFKSGDYGFYDNHTRVHILDRVKDLVILQEICAAAATFPMSILDKIRTIFPNVQKPLFQVYASTELIYICTSSGVEANEAEAGVGHVMPSVQITIVDVVTGETRGPNEPGEIWIKSPFRLKEYRNRPELTKAALTDDGWFKSGDYGFYDNHTRVHILDRVKDLVILPNGIAVPPSKIEDIILQHPAVFQVGVAGIPSEKEEGCLPRAFVILKPEAEKLEEKDIVNFVAANTTEANYNLSGGAEFITGMVTSPGGKIYRMKLREDYLKRFENI</sequence>
<keyword evidence="4" id="KW-0576">Peroxisome</keyword>
<dbReference type="AlphaFoldDB" id="A0A7R9BY86"/>
<keyword evidence="8" id="KW-1185">Reference proteome</keyword>
<evidence type="ECO:0000256" key="2">
    <source>
        <dbReference type="ARBA" id="ARBA00006432"/>
    </source>
</evidence>
<dbReference type="GO" id="GO:0005777">
    <property type="term" value="C:peroxisome"/>
    <property type="evidence" value="ECO:0007669"/>
    <property type="project" value="UniProtKB-SubCell"/>
</dbReference>
<dbReference type="PROSITE" id="PS00455">
    <property type="entry name" value="AMP_BINDING"/>
    <property type="match status" value="1"/>
</dbReference>
<dbReference type="InterPro" id="IPR025110">
    <property type="entry name" value="AMP-bd_C"/>
</dbReference>
<dbReference type="GO" id="GO:0016405">
    <property type="term" value="F:CoA-ligase activity"/>
    <property type="evidence" value="ECO:0007669"/>
    <property type="project" value="TreeGrafter"/>
</dbReference>
<keyword evidence="3" id="KW-0436">Ligase</keyword>
<dbReference type="Gene3D" id="3.30.300.30">
    <property type="match status" value="1"/>
</dbReference>
<comment type="subcellular location">
    <subcellularLocation>
        <location evidence="1">Peroxisome</location>
    </subcellularLocation>
</comment>
<dbReference type="InterPro" id="IPR000873">
    <property type="entry name" value="AMP-dep_synth/lig_dom"/>
</dbReference>
<accession>A0A7R9BY86</accession>
<evidence type="ECO:0000256" key="4">
    <source>
        <dbReference type="ARBA" id="ARBA00023140"/>
    </source>
</evidence>
<protein>
    <recommendedName>
        <fullName evidence="9">Luciferase</fullName>
    </recommendedName>
</protein>
<proteinExistence type="inferred from homology"/>
<reference evidence="7" key="1">
    <citation type="submission" date="2020-11" db="EMBL/GenBank/DDBJ databases">
        <authorList>
            <person name="Tran Van P."/>
        </authorList>
    </citation>
    <scope>NUCLEOTIDE SEQUENCE</scope>
</reference>
<dbReference type="InterPro" id="IPR020845">
    <property type="entry name" value="AMP-binding_CS"/>
</dbReference>
<dbReference type="GO" id="GO:0019748">
    <property type="term" value="P:secondary metabolic process"/>
    <property type="evidence" value="ECO:0007669"/>
    <property type="project" value="TreeGrafter"/>
</dbReference>
<evidence type="ECO:0000313" key="8">
    <source>
        <dbReference type="Proteomes" id="UP000678499"/>
    </source>
</evidence>
<evidence type="ECO:0000256" key="3">
    <source>
        <dbReference type="ARBA" id="ARBA00022598"/>
    </source>
</evidence>
<evidence type="ECO:0000256" key="1">
    <source>
        <dbReference type="ARBA" id="ARBA00004275"/>
    </source>
</evidence>
<dbReference type="EMBL" id="CAJPEX010003697">
    <property type="protein sequence ID" value="CAG0922456.1"/>
    <property type="molecule type" value="Genomic_DNA"/>
</dbReference>
<evidence type="ECO:0000259" key="6">
    <source>
        <dbReference type="Pfam" id="PF13193"/>
    </source>
</evidence>
<gene>
    <name evidence="7" type="ORF">NMOB1V02_LOCUS9933</name>
</gene>
<dbReference type="SUPFAM" id="SSF56801">
    <property type="entry name" value="Acetyl-CoA synthetase-like"/>
    <property type="match status" value="2"/>
</dbReference>
<dbReference type="Pfam" id="PF13193">
    <property type="entry name" value="AMP-binding_C"/>
    <property type="match status" value="1"/>
</dbReference>
<dbReference type="InterPro" id="IPR045851">
    <property type="entry name" value="AMP-bd_C_sf"/>
</dbReference>
<feature type="domain" description="AMP-dependent synthetase/ligase" evidence="5">
    <location>
        <begin position="447"/>
        <end position="547"/>
    </location>
</feature>
<name>A0A7R9BY86_9CRUS</name>
<dbReference type="EMBL" id="OA885734">
    <property type="protein sequence ID" value="CAD7282304.1"/>
    <property type="molecule type" value="Genomic_DNA"/>
</dbReference>
<feature type="domain" description="AMP-dependent synthetase/ligase" evidence="5">
    <location>
        <begin position="37"/>
        <end position="409"/>
    </location>
</feature>
<feature type="domain" description="AMP-binding enzyme C-terminal" evidence="6">
    <location>
        <begin position="600"/>
        <end position="654"/>
    </location>
</feature>
<organism evidence="7">
    <name type="scientific">Notodromas monacha</name>
    <dbReference type="NCBI Taxonomy" id="399045"/>
    <lineage>
        <taxon>Eukaryota</taxon>
        <taxon>Metazoa</taxon>
        <taxon>Ecdysozoa</taxon>
        <taxon>Arthropoda</taxon>
        <taxon>Crustacea</taxon>
        <taxon>Oligostraca</taxon>
        <taxon>Ostracoda</taxon>
        <taxon>Podocopa</taxon>
        <taxon>Podocopida</taxon>
        <taxon>Cypridocopina</taxon>
        <taxon>Cypridoidea</taxon>
        <taxon>Cyprididae</taxon>
        <taxon>Notodromas</taxon>
    </lineage>
</organism>
<dbReference type="Pfam" id="PF00501">
    <property type="entry name" value="AMP-binding"/>
    <property type="match status" value="2"/>
</dbReference>
<dbReference type="PANTHER" id="PTHR24096">
    <property type="entry name" value="LONG-CHAIN-FATTY-ACID--COA LIGASE"/>
    <property type="match status" value="1"/>
</dbReference>
<dbReference type="PANTHER" id="PTHR24096:SF149">
    <property type="entry name" value="AMP-BINDING DOMAIN-CONTAINING PROTEIN-RELATED"/>
    <property type="match status" value="1"/>
</dbReference>
<evidence type="ECO:0000313" key="7">
    <source>
        <dbReference type="EMBL" id="CAD7282304.1"/>
    </source>
</evidence>
<dbReference type="OrthoDB" id="6378093at2759"/>
<evidence type="ECO:0008006" key="9">
    <source>
        <dbReference type="Google" id="ProtNLM"/>
    </source>
</evidence>
<dbReference type="Gene3D" id="3.40.50.12780">
    <property type="entry name" value="N-terminal domain of ligase-like"/>
    <property type="match status" value="2"/>
</dbReference>